<feature type="coiled-coil region" evidence="1">
    <location>
        <begin position="210"/>
        <end position="239"/>
    </location>
</feature>
<evidence type="ECO:0000256" key="2">
    <source>
        <dbReference type="SAM" id="MobiDB-lite"/>
    </source>
</evidence>
<feature type="region of interest" description="Disordered" evidence="2">
    <location>
        <begin position="293"/>
        <end position="327"/>
    </location>
</feature>
<feature type="compositionally biased region" description="Low complexity" evidence="2">
    <location>
        <begin position="304"/>
        <end position="316"/>
    </location>
</feature>
<feature type="region of interest" description="Disordered" evidence="2">
    <location>
        <begin position="86"/>
        <end position="186"/>
    </location>
</feature>
<evidence type="ECO:0000256" key="1">
    <source>
        <dbReference type="SAM" id="Coils"/>
    </source>
</evidence>
<name>A0A369TJ35_9RHOB</name>
<reference evidence="3 4" key="1">
    <citation type="submission" date="2018-07" db="EMBL/GenBank/DDBJ databases">
        <title>Thalassococcus profundi sp. nov., a marine bacterium isolated from deep seawater of Okinawa Trough.</title>
        <authorList>
            <person name="Yu M."/>
        </authorList>
    </citation>
    <scope>NUCLEOTIDE SEQUENCE [LARGE SCALE GENOMIC DNA]</scope>
    <source>
        <strain evidence="3 4">WRAS1</strain>
    </source>
</reference>
<organism evidence="3 4">
    <name type="scientific">Thalassococcus profundi</name>
    <dbReference type="NCBI Taxonomy" id="2282382"/>
    <lineage>
        <taxon>Bacteria</taxon>
        <taxon>Pseudomonadati</taxon>
        <taxon>Pseudomonadota</taxon>
        <taxon>Alphaproteobacteria</taxon>
        <taxon>Rhodobacterales</taxon>
        <taxon>Roseobacteraceae</taxon>
        <taxon>Thalassococcus</taxon>
    </lineage>
</organism>
<feature type="region of interest" description="Disordered" evidence="2">
    <location>
        <begin position="862"/>
        <end position="885"/>
    </location>
</feature>
<dbReference type="AlphaFoldDB" id="A0A369TJ35"/>
<feature type="compositionally biased region" description="Basic and acidic residues" evidence="2">
    <location>
        <begin position="777"/>
        <end position="790"/>
    </location>
</feature>
<feature type="compositionally biased region" description="Acidic residues" evidence="2">
    <location>
        <begin position="594"/>
        <end position="618"/>
    </location>
</feature>
<feature type="compositionally biased region" description="Acidic residues" evidence="2">
    <location>
        <begin position="493"/>
        <end position="526"/>
    </location>
</feature>
<dbReference type="PROSITE" id="PS51257">
    <property type="entry name" value="PROKAR_LIPOPROTEIN"/>
    <property type="match status" value="1"/>
</dbReference>
<feature type="region of interest" description="Disordered" evidence="2">
    <location>
        <begin position="362"/>
        <end position="447"/>
    </location>
</feature>
<dbReference type="RefSeq" id="WP_114512357.1">
    <property type="nucleotide sequence ID" value="NZ_QPMK01000017.1"/>
</dbReference>
<dbReference type="Proteomes" id="UP000253977">
    <property type="component" value="Unassembled WGS sequence"/>
</dbReference>
<feature type="region of interest" description="Disordered" evidence="2">
    <location>
        <begin position="653"/>
        <end position="686"/>
    </location>
</feature>
<feature type="compositionally biased region" description="Low complexity" evidence="2">
    <location>
        <begin position="115"/>
        <end position="140"/>
    </location>
</feature>
<proteinExistence type="predicted"/>
<evidence type="ECO:0008006" key="5">
    <source>
        <dbReference type="Google" id="ProtNLM"/>
    </source>
</evidence>
<accession>A0A369TJ35</accession>
<feature type="compositionally biased region" description="Basic and acidic residues" evidence="2">
    <location>
        <begin position="699"/>
        <end position="718"/>
    </location>
</feature>
<protein>
    <recommendedName>
        <fullName evidence="5">Chemotaxis protein CheA</fullName>
    </recommendedName>
</protein>
<evidence type="ECO:0000313" key="4">
    <source>
        <dbReference type="Proteomes" id="UP000253977"/>
    </source>
</evidence>
<feature type="compositionally biased region" description="Acidic residues" evidence="2">
    <location>
        <begin position="384"/>
        <end position="419"/>
    </location>
</feature>
<feature type="compositionally biased region" description="Basic and acidic residues" evidence="2">
    <location>
        <begin position="728"/>
        <end position="743"/>
    </location>
</feature>
<feature type="compositionally biased region" description="Low complexity" evidence="2">
    <location>
        <begin position="88"/>
        <end position="107"/>
    </location>
</feature>
<dbReference type="EMBL" id="QPMK01000017">
    <property type="protein sequence ID" value="RDD64842.1"/>
    <property type="molecule type" value="Genomic_DNA"/>
</dbReference>
<feature type="compositionally biased region" description="Low complexity" evidence="2">
    <location>
        <begin position="760"/>
        <end position="769"/>
    </location>
</feature>
<gene>
    <name evidence="3" type="ORF">DU478_18005</name>
</gene>
<feature type="compositionally biased region" description="Acidic residues" evidence="2">
    <location>
        <begin position="564"/>
        <end position="576"/>
    </location>
</feature>
<feature type="region of interest" description="Disordered" evidence="2">
    <location>
        <begin position="460"/>
        <end position="629"/>
    </location>
</feature>
<dbReference type="OrthoDB" id="7798282at2"/>
<comment type="caution">
    <text evidence="3">The sequence shown here is derived from an EMBL/GenBank/DDBJ whole genome shotgun (WGS) entry which is preliminary data.</text>
</comment>
<keyword evidence="1" id="KW-0175">Coiled coil</keyword>
<feature type="compositionally biased region" description="Low complexity" evidence="2">
    <location>
        <begin position="150"/>
        <end position="160"/>
    </location>
</feature>
<feature type="region of interest" description="Disordered" evidence="2">
    <location>
        <begin position="699"/>
        <end position="791"/>
    </location>
</feature>
<evidence type="ECO:0000313" key="3">
    <source>
        <dbReference type="EMBL" id="RDD64842.1"/>
    </source>
</evidence>
<sequence>MVSSSKILTVSYGTFSCTLEGFDESFDTMKAIAEYFRDLAQDDRYFGAEPPTPDAEMLARIAEREIARRVEARMENGQYVLRPSLSGPAAAQTAPDRAAADQSAPVPAAAPAPAPAQSKAPAAEVAPAPQPASAAVPAPQDDAETETPQAMTAPTAAETDAPAKAESPAKTDAPAQAEAPAESRVPVQAAVAAAEGAASETRADPMALALAAQRAMAEAAEAEARLADAEDNSVEAEAWEDFEDDLPEVIDPAQSAPVAPASDPNSVAAKLQRIRDVVSASGTPAAAYSEDQHADFFLSETDSADAAPTGLPAAAPVSDEADPEETVFDAPVSEEPFADDAIAEAALEDNLFADTISAFVASQDDTPAETEDDTPAPVLSDGEQIAEDNSAEAFDDALSDAEAEDDAEDVMSEAEDESAEEARDAAAEDDEAEDMQAATPAAGPRARVLKVKRADFEAAVASGRLEEVAEDEVAPRSSLSDEEEADLARELAEVEAELDDAWDDEDDWDDADDAEEAAGAEFEDAPAAETAPAPRSNTGLRLRRDAPPVTEPLRRAPAPVLTQPEDDLEEDVEDVRDEASILTAARDAASQDNLTDEDWDDEDDLDRAFDDEDEDDEASGSHERDDVDEAIEAMAREGARKAVKMSSPARVMLTENRIEEDDTSVSRILDETNTQLEEPEGNRRRSAIAHLRAAVAATRADRILSRRKDPEKETEPYRADLANAVRPRRPDAAEAEPRSERPQVKPAPLKLVAEQRVDAAEAVQQAAPAPVRPRRVIRSEEPEAGAKGEPDAGFVEFAESMGATELPELLEAAAAYMSFVEGRDQFSRPQLMTKVRQAELSESSREDRLRSFGQLLREGKIEKTHGGRFTASDRISFKPGKRAAG</sequence>
<keyword evidence="4" id="KW-1185">Reference proteome</keyword>